<dbReference type="Proteomes" id="UP000604046">
    <property type="component" value="Unassembled WGS sequence"/>
</dbReference>
<reference evidence="1" key="1">
    <citation type="submission" date="2021-02" db="EMBL/GenBank/DDBJ databases">
        <authorList>
            <person name="Dougan E. K."/>
            <person name="Rhodes N."/>
            <person name="Thang M."/>
            <person name="Chan C."/>
        </authorList>
    </citation>
    <scope>NUCLEOTIDE SEQUENCE</scope>
</reference>
<keyword evidence="2" id="KW-1185">Reference proteome</keyword>
<proteinExistence type="predicted"/>
<sequence>MRSPTSFLCDRQMQAFDGRQLAADFDTEDLGELVNVVHHGRAAHKHFTLRQEPPTRQVSKHPDLSSCPCALHFRKVQTACNRQFQGIETLTLRMYMLKNLQW</sequence>
<evidence type="ECO:0000313" key="2">
    <source>
        <dbReference type="Proteomes" id="UP000604046"/>
    </source>
</evidence>
<dbReference type="EMBL" id="CAJNDS010000646">
    <property type="protein sequence ID" value="CAE7224850.1"/>
    <property type="molecule type" value="Genomic_DNA"/>
</dbReference>
<name>A0A812KC34_9DINO</name>
<organism evidence="1 2">
    <name type="scientific">Symbiodinium natans</name>
    <dbReference type="NCBI Taxonomy" id="878477"/>
    <lineage>
        <taxon>Eukaryota</taxon>
        <taxon>Sar</taxon>
        <taxon>Alveolata</taxon>
        <taxon>Dinophyceae</taxon>
        <taxon>Suessiales</taxon>
        <taxon>Symbiodiniaceae</taxon>
        <taxon>Symbiodinium</taxon>
    </lineage>
</organism>
<comment type="caution">
    <text evidence="1">The sequence shown here is derived from an EMBL/GenBank/DDBJ whole genome shotgun (WGS) entry which is preliminary data.</text>
</comment>
<accession>A0A812KC34</accession>
<dbReference type="AlphaFoldDB" id="A0A812KC34"/>
<gene>
    <name evidence="1" type="ORF">SNAT2548_LOCUS8600</name>
</gene>
<evidence type="ECO:0000313" key="1">
    <source>
        <dbReference type="EMBL" id="CAE7224850.1"/>
    </source>
</evidence>
<protein>
    <submittedName>
        <fullName evidence="1">Uncharacterized protein</fullName>
    </submittedName>
</protein>